<evidence type="ECO:0000313" key="7">
    <source>
        <dbReference type="Proteomes" id="UP001500305"/>
    </source>
</evidence>
<dbReference type="Gene3D" id="3.40.50.720">
    <property type="entry name" value="NAD(P)-binding Rossmann-like Domain"/>
    <property type="match status" value="1"/>
</dbReference>
<dbReference type="InterPro" id="IPR049490">
    <property type="entry name" value="C883_1060-like_KR_N"/>
</dbReference>
<evidence type="ECO:0000256" key="1">
    <source>
        <dbReference type="ARBA" id="ARBA00006432"/>
    </source>
</evidence>
<dbReference type="EMBL" id="BAAATR010000088">
    <property type="protein sequence ID" value="GAA2281605.1"/>
    <property type="molecule type" value="Genomic_DNA"/>
</dbReference>
<evidence type="ECO:0000256" key="2">
    <source>
        <dbReference type="ARBA" id="ARBA00022450"/>
    </source>
</evidence>
<dbReference type="SMART" id="SM00822">
    <property type="entry name" value="PKS_KR"/>
    <property type="match status" value="1"/>
</dbReference>
<dbReference type="InterPro" id="IPR020806">
    <property type="entry name" value="PKS_PP-bd"/>
</dbReference>
<dbReference type="SUPFAM" id="SSF51735">
    <property type="entry name" value="NAD(P)-binding Rossmann-fold domains"/>
    <property type="match status" value="2"/>
</dbReference>
<dbReference type="InterPro" id="IPR045851">
    <property type="entry name" value="AMP-bd_C_sf"/>
</dbReference>
<reference evidence="6 7" key="1">
    <citation type="journal article" date="2019" name="Int. J. Syst. Evol. Microbiol.">
        <title>The Global Catalogue of Microorganisms (GCM) 10K type strain sequencing project: providing services to taxonomists for standard genome sequencing and annotation.</title>
        <authorList>
            <consortium name="The Broad Institute Genomics Platform"/>
            <consortium name="The Broad Institute Genome Sequencing Center for Infectious Disease"/>
            <person name="Wu L."/>
            <person name="Ma J."/>
        </authorList>
    </citation>
    <scope>NUCLEOTIDE SEQUENCE [LARGE SCALE GENOMIC DNA]</scope>
    <source>
        <strain evidence="6 7">JCM 7356</strain>
    </source>
</reference>
<evidence type="ECO:0000313" key="6">
    <source>
        <dbReference type="EMBL" id="GAA2281605.1"/>
    </source>
</evidence>
<keyword evidence="2" id="KW-0596">Phosphopantetheine</keyword>
<sequence length="1152" mass="123734">MVSKPSWAVLRGDAEVPPADWPRTLSAALLRAGRADGKSVITIDADGRQHTADYTRLITAAGPVRLALRAAGVARTEPVVLAVRNNWRFLTAFWACVLEGCVPTPIGPPRSGNSMDADHRRLAGVCELLGGPVVVIDEEQTRPVAGARYLDLRPLPGGRTGGEPFDDIADPRPDDIAVNLLTSGSTGLPKCVPLTNRALAHRAWAAARHSGFGPDEVALNWMPLDHVGGLVMWCVQAIFLGCEYINVDTQRIIADPLAWLDLLTKFGVTMTWAPNFAYGLVNSELRQGTERVWDLRALRHVLNGGEAVVGATAQEFGDRLACHGLRPDAVHPSWGMSETGSGVVYSCLDAADAAVGMLHVDPASLDGELAFVHPGRARSIPLTVTGVPIPGVTVRVVGKDGQVLPYDHVGDLEITGETLFGGYVGNEEANRRAFTADGWFRTGDRAFVSNGELTIVGRGNDDVVINGVNVPVHDIEAAIETIADVRPGFVAVCGVDTRHGRQKIVVFAAPRTASGHSREPVARRIREVVGRDFGFTPDDVVMVAAESFPKTAIGKIQRKRLAAEYARTEDPASWMFAPTWQESAPSAPADTAPETFLLFRDAEQTSEPTPPGVIHVSRGRAFRELEPLRFEVDPDDGKSYAALYAALERQGLRPSAALYAWLPDSDFESRPTPGPEVFDQGGPASLLTMLQSATRSPAPFRRLFVVTHHACAIRPEDPTNPLASIASGLVRTARSEGTGIDVRQVDFGTEETLADILATLSAEAHAADGEAVVGYRDGTRYVARTVPVRPSEQAAASPLRTGATALITGGLGDVGYEIARHLQDRYAMDLVLVGRSPAQVGGTGTPSERLTALAGRGRVHYLCCDAGDEQAVERGVADIESRWGTTVGLVLHLASENIGDNWRAPEQHILTNEPVETFRTVLRSKFLSAWAATRLAARRPSCALVLFSSLNGFFGASPFGSYAAACTGVDAFARHGARSGTGPVHCLAWSVWSGLGMSRKGEELNAAARRRGFRTMTRDDALELFEIALGVDERYLLLGFDPVPEAEAAEPTTEPATTAGQSAMTEAPERTRPRTSWERTVATVWSQVLGTADIEIDTSFFSMGGTSIMAIRSAAILADTFGARIRVTDLYDNPTVRTLADLAQRITERDPE</sequence>
<evidence type="ECO:0000256" key="3">
    <source>
        <dbReference type="ARBA" id="ARBA00022553"/>
    </source>
</evidence>
<dbReference type="InterPro" id="IPR036291">
    <property type="entry name" value="NAD(P)-bd_dom_sf"/>
</dbReference>
<dbReference type="SUPFAM" id="SSF56801">
    <property type="entry name" value="Acetyl-CoA synthetase-like"/>
    <property type="match status" value="1"/>
</dbReference>
<dbReference type="InterPro" id="IPR036736">
    <property type="entry name" value="ACP-like_sf"/>
</dbReference>
<keyword evidence="3" id="KW-0597">Phosphoprotein</keyword>
<dbReference type="InterPro" id="IPR000873">
    <property type="entry name" value="AMP-dep_synth/lig_dom"/>
</dbReference>
<dbReference type="InterPro" id="IPR013968">
    <property type="entry name" value="PKS_KR"/>
</dbReference>
<dbReference type="InterPro" id="IPR042099">
    <property type="entry name" value="ANL_N_sf"/>
</dbReference>
<dbReference type="PANTHER" id="PTHR22754:SF32">
    <property type="entry name" value="DISCO-INTERACTING PROTEIN 2"/>
    <property type="match status" value="1"/>
</dbReference>
<evidence type="ECO:0000259" key="5">
    <source>
        <dbReference type="PROSITE" id="PS50075"/>
    </source>
</evidence>
<evidence type="ECO:0000256" key="4">
    <source>
        <dbReference type="SAM" id="MobiDB-lite"/>
    </source>
</evidence>
<dbReference type="Proteomes" id="UP001500305">
    <property type="component" value="Unassembled WGS sequence"/>
</dbReference>
<dbReference type="Gene3D" id="3.40.50.12780">
    <property type="entry name" value="N-terminal domain of ligase-like"/>
    <property type="match status" value="1"/>
</dbReference>
<keyword evidence="7" id="KW-1185">Reference proteome</keyword>
<dbReference type="Pfam" id="PF08659">
    <property type="entry name" value="KR"/>
    <property type="match status" value="1"/>
</dbReference>
<protein>
    <recommendedName>
        <fullName evidence="5">Carrier domain-containing protein</fullName>
    </recommendedName>
</protein>
<dbReference type="Pfam" id="PF00501">
    <property type="entry name" value="AMP-binding"/>
    <property type="match status" value="1"/>
</dbReference>
<feature type="compositionally biased region" description="Basic and acidic residues" evidence="4">
    <location>
        <begin position="1067"/>
        <end position="1076"/>
    </location>
</feature>
<dbReference type="RefSeq" id="WP_344641440.1">
    <property type="nucleotide sequence ID" value="NZ_BAAATR010000088.1"/>
</dbReference>
<dbReference type="InterPro" id="IPR057326">
    <property type="entry name" value="KR_dom"/>
</dbReference>
<feature type="region of interest" description="Disordered" evidence="4">
    <location>
        <begin position="1046"/>
        <end position="1076"/>
    </location>
</feature>
<dbReference type="SUPFAM" id="SSF47336">
    <property type="entry name" value="ACP-like"/>
    <property type="match status" value="1"/>
</dbReference>
<comment type="similarity">
    <text evidence="1">Belongs to the ATP-dependent AMP-binding enzyme family.</text>
</comment>
<comment type="caution">
    <text evidence="6">The sequence shown here is derived from an EMBL/GenBank/DDBJ whole genome shotgun (WGS) entry which is preliminary data.</text>
</comment>
<name>A0ABN3F1I4_9ACTN</name>
<dbReference type="SMART" id="SM00823">
    <property type="entry name" value="PKS_PP"/>
    <property type="match status" value="1"/>
</dbReference>
<dbReference type="PROSITE" id="PS50075">
    <property type="entry name" value="CARRIER"/>
    <property type="match status" value="1"/>
</dbReference>
<feature type="compositionally biased region" description="Low complexity" evidence="4">
    <location>
        <begin position="1046"/>
        <end position="1059"/>
    </location>
</feature>
<gene>
    <name evidence="6" type="ORF">GCM10010430_79520</name>
</gene>
<dbReference type="PANTHER" id="PTHR22754">
    <property type="entry name" value="DISCO-INTERACTING PROTEIN 2 DIP2 -RELATED"/>
    <property type="match status" value="1"/>
</dbReference>
<accession>A0ABN3F1I4</accession>
<dbReference type="Gene3D" id="1.10.1200.10">
    <property type="entry name" value="ACP-like"/>
    <property type="match status" value="1"/>
</dbReference>
<dbReference type="Pfam" id="PF21394">
    <property type="entry name" value="Beta-ketacyl_N"/>
    <property type="match status" value="1"/>
</dbReference>
<dbReference type="InterPro" id="IPR009081">
    <property type="entry name" value="PP-bd_ACP"/>
</dbReference>
<proteinExistence type="inferred from homology"/>
<feature type="domain" description="Carrier" evidence="5">
    <location>
        <begin position="1072"/>
        <end position="1147"/>
    </location>
</feature>
<dbReference type="Gene3D" id="3.30.300.30">
    <property type="match status" value="1"/>
</dbReference>
<organism evidence="6 7">
    <name type="scientific">Kitasatospora cystarginea</name>
    <dbReference type="NCBI Taxonomy" id="58350"/>
    <lineage>
        <taxon>Bacteria</taxon>
        <taxon>Bacillati</taxon>
        <taxon>Actinomycetota</taxon>
        <taxon>Actinomycetes</taxon>
        <taxon>Kitasatosporales</taxon>
        <taxon>Streptomycetaceae</taxon>
        <taxon>Kitasatospora</taxon>
    </lineage>
</organism>
<dbReference type="Pfam" id="PF00550">
    <property type="entry name" value="PP-binding"/>
    <property type="match status" value="1"/>
</dbReference>